<keyword evidence="4 5" id="KW-0173">Coenzyme A biosynthesis</keyword>
<dbReference type="InterPro" id="IPR027417">
    <property type="entry name" value="P-loop_NTPase"/>
</dbReference>
<comment type="catalytic activity">
    <reaction evidence="5">
        <text>3'-dephospho-CoA + ATP = ADP + CoA + H(+)</text>
        <dbReference type="Rhea" id="RHEA:18245"/>
        <dbReference type="ChEBI" id="CHEBI:15378"/>
        <dbReference type="ChEBI" id="CHEBI:30616"/>
        <dbReference type="ChEBI" id="CHEBI:57287"/>
        <dbReference type="ChEBI" id="CHEBI:57328"/>
        <dbReference type="ChEBI" id="CHEBI:456216"/>
        <dbReference type="EC" id="2.7.1.24"/>
    </reaction>
</comment>
<comment type="caution">
    <text evidence="7">The sequence shown here is derived from an EMBL/GenBank/DDBJ whole genome shotgun (WGS) entry which is preliminary data.</text>
</comment>
<dbReference type="GO" id="GO:0005737">
    <property type="term" value="C:cytoplasm"/>
    <property type="evidence" value="ECO:0007669"/>
    <property type="project" value="UniProtKB-SubCell"/>
</dbReference>
<feature type="binding site" evidence="5">
    <location>
        <begin position="11"/>
        <end position="16"/>
    </location>
    <ligand>
        <name>ATP</name>
        <dbReference type="ChEBI" id="CHEBI:30616"/>
    </ligand>
</feature>
<comment type="similarity">
    <text evidence="1 5">Belongs to the CoaE family.</text>
</comment>
<protein>
    <recommendedName>
        <fullName evidence="5 6">Dephospho-CoA kinase</fullName>
        <ecNumber evidence="5 6">2.7.1.24</ecNumber>
    </recommendedName>
    <alternativeName>
        <fullName evidence="5">Dephosphocoenzyme A kinase</fullName>
    </alternativeName>
</protein>
<gene>
    <name evidence="5" type="primary">coaE</name>
    <name evidence="7" type="ORF">HLH34_16745</name>
</gene>
<evidence type="ECO:0000256" key="2">
    <source>
        <dbReference type="ARBA" id="ARBA00022741"/>
    </source>
</evidence>
<evidence type="ECO:0000256" key="5">
    <source>
        <dbReference type="HAMAP-Rule" id="MF_00376"/>
    </source>
</evidence>
<dbReference type="PANTHER" id="PTHR10695">
    <property type="entry name" value="DEPHOSPHO-COA KINASE-RELATED"/>
    <property type="match status" value="1"/>
</dbReference>
<dbReference type="GO" id="GO:0015937">
    <property type="term" value="P:coenzyme A biosynthetic process"/>
    <property type="evidence" value="ECO:0007669"/>
    <property type="project" value="UniProtKB-UniRule"/>
</dbReference>
<dbReference type="HAMAP" id="MF_00376">
    <property type="entry name" value="Dephospho_CoA_kinase"/>
    <property type="match status" value="1"/>
</dbReference>
<keyword evidence="8" id="KW-1185">Reference proteome</keyword>
<evidence type="ECO:0000256" key="1">
    <source>
        <dbReference type="ARBA" id="ARBA00009018"/>
    </source>
</evidence>
<accession>A0A7W4JVJ4</accession>
<dbReference type="SUPFAM" id="SSF52540">
    <property type="entry name" value="P-loop containing nucleoside triphosphate hydrolases"/>
    <property type="match status" value="1"/>
</dbReference>
<evidence type="ECO:0000256" key="4">
    <source>
        <dbReference type="ARBA" id="ARBA00022993"/>
    </source>
</evidence>
<organism evidence="7 8">
    <name type="scientific">Gluconacetobacter azotocaptans</name>
    <dbReference type="NCBI Taxonomy" id="142834"/>
    <lineage>
        <taxon>Bacteria</taxon>
        <taxon>Pseudomonadati</taxon>
        <taxon>Pseudomonadota</taxon>
        <taxon>Alphaproteobacteria</taxon>
        <taxon>Acetobacterales</taxon>
        <taxon>Acetobacteraceae</taxon>
        <taxon>Gluconacetobacter</taxon>
    </lineage>
</organism>
<dbReference type="PANTHER" id="PTHR10695:SF46">
    <property type="entry name" value="BIFUNCTIONAL COENZYME A SYNTHASE-RELATED"/>
    <property type="match status" value="1"/>
</dbReference>
<keyword evidence="2 5" id="KW-0547">Nucleotide-binding</keyword>
<evidence type="ECO:0000313" key="7">
    <source>
        <dbReference type="EMBL" id="MBB2191587.1"/>
    </source>
</evidence>
<comment type="pathway">
    <text evidence="5">Cofactor biosynthesis; coenzyme A biosynthesis; CoA from (R)-pantothenate: step 5/5.</text>
</comment>
<dbReference type="EMBL" id="JABEQF010000018">
    <property type="protein sequence ID" value="MBB2191587.1"/>
    <property type="molecule type" value="Genomic_DNA"/>
</dbReference>
<keyword evidence="5" id="KW-0963">Cytoplasm</keyword>
<dbReference type="GO" id="GO:0005524">
    <property type="term" value="F:ATP binding"/>
    <property type="evidence" value="ECO:0007669"/>
    <property type="project" value="UniProtKB-UniRule"/>
</dbReference>
<evidence type="ECO:0000256" key="6">
    <source>
        <dbReference type="NCBIfam" id="TIGR00152"/>
    </source>
</evidence>
<name>A0A7W4JVJ4_9PROT</name>
<dbReference type="Gene3D" id="3.40.50.300">
    <property type="entry name" value="P-loop containing nucleotide triphosphate hydrolases"/>
    <property type="match status" value="1"/>
</dbReference>
<proteinExistence type="inferred from homology"/>
<dbReference type="GO" id="GO:0004140">
    <property type="term" value="F:dephospho-CoA kinase activity"/>
    <property type="evidence" value="ECO:0007669"/>
    <property type="project" value="UniProtKB-UniRule"/>
</dbReference>
<dbReference type="InterPro" id="IPR001977">
    <property type="entry name" value="Depp_CoAkinase"/>
</dbReference>
<keyword evidence="5 7" id="KW-0418">Kinase</keyword>
<evidence type="ECO:0000256" key="3">
    <source>
        <dbReference type="ARBA" id="ARBA00022840"/>
    </source>
</evidence>
<dbReference type="AlphaFoldDB" id="A0A7W4JVJ4"/>
<dbReference type="Proteomes" id="UP000555756">
    <property type="component" value="Unassembled WGS sequence"/>
</dbReference>
<dbReference type="PROSITE" id="PS51219">
    <property type="entry name" value="DPCK"/>
    <property type="match status" value="1"/>
</dbReference>
<comment type="subcellular location">
    <subcellularLocation>
        <location evidence="5">Cytoplasm</location>
    </subcellularLocation>
</comment>
<evidence type="ECO:0000313" key="8">
    <source>
        <dbReference type="Proteomes" id="UP000555756"/>
    </source>
</evidence>
<sequence length="209" mass="22890">MRVLGLTGGIGMGKSTVARLLRGAGFPVFDADAVVHALQAPGGRALPAIARLVPGSVSNGVLDRAALRRAVIGDPALMAGLEGIIHPLVRQERARFLARARRSGHRWAVLDVPLLFETGGDRACDRVVVVSAPVDVQTYRVRRRRKMAPEQVKAVIARQMPDREKRRRADDVILTGLSRGDTTRRVRRLIARLRRTDDARTCKREGNSG</sequence>
<keyword evidence="3 5" id="KW-0067">ATP-binding</keyword>
<reference evidence="7 8" key="1">
    <citation type="submission" date="2020-04" db="EMBL/GenBank/DDBJ databases">
        <title>Description of novel Gluconacetobacter.</title>
        <authorList>
            <person name="Sombolestani A."/>
        </authorList>
    </citation>
    <scope>NUCLEOTIDE SEQUENCE [LARGE SCALE GENOMIC DNA]</scope>
    <source>
        <strain evidence="7 8">LMG 21311</strain>
    </source>
</reference>
<comment type="function">
    <text evidence="5">Catalyzes the phosphorylation of the 3'-hydroxyl group of dephosphocoenzyme A to form coenzyme A.</text>
</comment>
<dbReference type="RefSeq" id="WP_183120703.1">
    <property type="nucleotide sequence ID" value="NZ_JABEQF010000018.1"/>
</dbReference>
<dbReference type="Pfam" id="PF01121">
    <property type="entry name" value="CoaE"/>
    <property type="match status" value="1"/>
</dbReference>
<dbReference type="CDD" id="cd02022">
    <property type="entry name" value="DPCK"/>
    <property type="match status" value="1"/>
</dbReference>
<dbReference type="UniPathway" id="UPA00241">
    <property type="reaction ID" value="UER00356"/>
</dbReference>
<dbReference type="EC" id="2.7.1.24" evidence="5 6"/>
<dbReference type="NCBIfam" id="TIGR00152">
    <property type="entry name" value="dephospho-CoA kinase"/>
    <property type="match status" value="1"/>
</dbReference>
<keyword evidence="5 7" id="KW-0808">Transferase</keyword>